<organism evidence="5 6">
    <name type="scientific">Treponema denticola</name>
    <dbReference type="NCBI Taxonomy" id="158"/>
    <lineage>
        <taxon>Bacteria</taxon>
        <taxon>Pseudomonadati</taxon>
        <taxon>Spirochaetota</taxon>
        <taxon>Spirochaetia</taxon>
        <taxon>Spirochaetales</taxon>
        <taxon>Treponemataceae</taxon>
        <taxon>Treponema</taxon>
    </lineage>
</organism>
<dbReference type="PROSITE" id="PS50893">
    <property type="entry name" value="ABC_TRANSPORTER_2"/>
    <property type="match status" value="1"/>
</dbReference>
<sequence length="247" mass="27457">MMKLLDIQGLQMSVDEKQILKNLNLSINKGEVHVVMGPNGAGKSTLAAAITGNPRYTIDEGKIFFEGELINEVPVYERARKGIFLSFQIPEEVPGLKIEEFLRASKEAVTGEKTPAIKFHKLLSDTMKQLKINPAYANRSLNVGFSGGEKKKNEILQLAILNPKLAILDETDSGLDIDATKIVFEGVSKIRTPDMGILIITHHNKVLDYIKPDFVHILVDGSIVKTGRLELVEYIEKNGYENIKESL</sequence>
<dbReference type="Pfam" id="PF00005">
    <property type="entry name" value="ABC_tran"/>
    <property type="match status" value="1"/>
</dbReference>
<dbReference type="InterPro" id="IPR027417">
    <property type="entry name" value="P-loop_NTPase"/>
</dbReference>
<evidence type="ECO:0000256" key="1">
    <source>
        <dbReference type="ARBA" id="ARBA00006216"/>
    </source>
</evidence>
<dbReference type="PANTHER" id="PTHR43204:SF1">
    <property type="entry name" value="ABC TRANSPORTER I FAMILY MEMBER 6, CHLOROPLASTIC"/>
    <property type="match status" value="1"/>
</dbReference>
<dbReference type="GO" id="GO:0005524">
    <property type="term" value="F:ATP binding"/>
    <property type="evidence" value="ECO:0007669"/>
    <property type="project" value="UniProtKB-KW"/>
</dbReference>
<keyword evidence="3" id="KW-0067">ATP-binding</keyword>
<dbReference type="CDD" id="cd03217">
    <property type="entry name" value="ABC_FeS_Assembly"/>
    <property type="match status" value="1"/>
</dbReference>
<evidence type="ECO:0000313" key="5">
    <source>
        <dbReference type="EMBL" id="UTD00857.1"/>
    </source>
</evidence>
<dbReference type="Gene3D" id="3.40.50.300">
    <property type="entry name" value="P-loop containing nucleotide triphosphate hydrolases"/>
    <property type="match status" value="1"/>
</dbReference>
<dbReference type="InterPro" id="IPR010230">
    <property type="entry name" value="FeS-cluster_ATPase_SufC"/>
</dbReference>
<dbReference type="PANTHER" id="PTHR43204">
    <property type="entry name" value="ABC TRANSPORTER I FAMILY MEMBER 6, CHLOROPLASTIC"/>
    <property type="match status" value="1"/>
</dbReference>
<gene>
    <name evidence="5" type="primary">sufC</name>
    <name evidence="5" type="ORF">E4N86_09170</name>
</gene>
<evidence type="ECO:0000259" key="4">
    <source>
        <dbReference type="PROSITE" id="PS50893"/>
    </source>
</evidence>
<feature type="domain" description="ABC transporter" evidence="4">
    <location>
        <begin position="2"/>
        <end position="245"/>
    </location>
</feature>
<dbReference type="NCBIfam" id="TIGR01978">
    <property type="entry name" value="sufC"/>
    <property type="match status" value="1"/>
</dbReference>
<dbReference type="GO" id="GO:0016887">
    <property type="term" value="F:ATP hydrolysis activity"/>
    <property type="evidence" value="ECO:0007669"/>
    <property type="project" value="InterPro"/>
</dbReference>
<dbReference type="EMBL" id="CP051635">
    <property type="protein sequence ID" value="UTD00857.1"/>
    <property type="molecule type" value="Genomic_DNA"/>
</dbReference>
<dbReference type="Proteomes" id="UP001056981">
    <property type="component" value="Chromosome"/>
</dbReference>
<dbReference type="InterPro" id="IPR017871">
    <property type="entry name" value="ABC_transporter-like_CS"/>
</dbReference>
<reference evidence="5" key="1">
    <citation type="submission" date="2020-04" db="EMBL/GenBank/DDBJ databases">
        <title>Comparative genomics of oral phylogroup-2 Treponema strains.</title>
        <authorList>
            <person name="Zeng H."/>
            <person name="Chan Y.K."/>
            <person name="Watt R.M."/>
        </authorList>
    </citation>
    <scope>NUCLEOTIDE SEQUENCE</scope>
    <source>
        <strain evidence="5">OMZ 905</strain>
    </source>
</reference>
<dbReference type="PROSITE" id="PS00211">
    <property type="entry name" value="ABC_TRANSPORTER_1"/>
    <property type="match status" value="1"/>
</dbReference>
<dbReference type="SMART" id="SM00382">
    <property type="entry name" value="AAA"/>
    <property type="match status" value="1"/>
</dbReference>
<keyword evidence="2" id="KW-0547">Nucleotide-binding</keyword>
<evidence type="ECO:0000313" key="6">
    <source>
        <dbReference type="Proteomes" id="UP001056981"/>
    </source>
</evidence>
<name>A0A9Q9EXY0_TREDN</name>
<protein>
    <submittedName>
        <fullName evidence="5">Fe-S cluster assembly ATPase SufC</fullName>
    </submittedName>
</protein>
<proteinExistence type="inferred from homology"/>
<dbReference type="AlphaFoldDB" id="A0A9Q9EXY0"/>
<dbReference type="SUPFAM" id="SSF52540">
    <property type="entry name" value="P-loop containing nucleoside triphosphate hydrolases"/>
    <property type="match status" value="1"/>
</dbReference>
<dbReference type="InterPro" id="IPR003593">
    <property type="entry name" value="AAA+_ATPase"/>
</dbReference>
<dbReference type="InterPro" id="IPR003439">
    <property type="entry name" value="ABC_transporter-like_ATP-bd"/>
</dbReference>
<evidence type="ECO:0000256" key="2">
    <source>
        <dbReference type="ARBA" id="ARBA00022741"/>
    </source>
</evidence>
<evidence type="ECO:0000256" key="3">
    <source>
        <dbReference type="ARBA" id="ARBA00022840"/>
    </source>
</evidence>
<accession>A0A9Q9EXY0</accession>
<comment type="similarity">
    <text evidence="1">Belongs to the ABC transporter superfamily. Ycf16 family.</text>
</comment>